<dbReference type="EMBL" id="RBZN01000038">
    <property type="protein sequence ID" value="RKQ14826.1"/>
    <property type="molecule type" value="Genomic_DNA"/>
</dbReference>
<dbReference type="SUPFAM" id="SSF55729">
    <property type="entry name" value="Acyl-CoA N-acyltransferases (Nat)"/>
    <property type="match status" value="1"/>
</dbReference>
<organism evidence="2 3">
    <name type="scientific">Ureibacillus endophyticus</name>
    <dbReference type="NCBI Taxonomy" id="1978490"/>
    <lineage>
        <taxon>Bacteria</taxon>
        <taxon>Bacillati</taxon>
        <taxon>Bacillota</taxon>
        <taxon>Bacilli</taxon>
        <taxon>Bacillales</taxon>
        <taxon>Caryophanaceae</taxon>
        <taxon>Ureibacillus</taxon>
    </lineage>
</organism>
<accession>A0A494YYN9</accession>
<dbReference type="InterPro" id="IPR000182">
    <property type="entry name" value="GNAT_dom"/>
</dbReference>
<dbReference type="RefSeq" id="WP_121215295.1">
    <property type="nucleotide sequence ID" value="NZ_RBZN01000038.1"/>
</dbReference>
<proteinExistence type="predicted"/>
<dbReference type="GO" id="GO:0005737">
    <property type="term" value="C:cytoplasm"/>
    <property type="evidence" value="ECO:0007669"/>
    <property type="project" value="TreeGrafter"/>
</dbReference>
<keyword evidence="2" id="KW-0808">Transferase</keyword>
<dbReference type="GO" id="GO:1990189">
    <property type="term" value="F:protein N-terminal-serine acetyltransferase activity"/>
    <property type="evidence" value="ECO:0007669"/>
    <property type="project" value="TreeGrafter"/>
</dbReference>
<reference evidence="2 3" key="1">
    <citation type="journal article" date="2016" name="Antonie Van Leeuwenhoek">
        <title>Lysinibacillus endophyticus sp. nov., an indole-3-acetic acid producing endophytic bacterium isolated from corn root (Zea mays cv. Xinken-5).</title>
        <authorList>
            <person name="Yu J."/>
            <person name="Guan X."/>
            <person name="Liu C."/>
            <person name="Xiang W."/>
            <person name="Yu Z."/>
            <person name="Liu X."/>
            <person name="Wang G."/>
        </authorList>
    </citation>
    <scope>NUCLEOTIDE SEQUENCE [LARGE SCALE GENOMIC DNA]</scope>
    <source>
        <strain evidence="2 3">DSM 100506</strain>
    </source>
</reference>
<keyword evidence="3" id="KW-1185">Reference proteome</keyword>
<dbReference type="PANTHER" id="PTHR43441">
    <property type="entry name" value="RIBOSOMAL-PROTEIN-SERINE ACETYLTRANSFERASE"/>
    <property type="match status" value="1"/>
</dbReference>
<name>A0A494YYN9_9BACL</name>
<sequence length="186" mass="21836">MFKHKINDVIELRLLEVRHTKLLFELTNQSRNYLREWLPWVDSTKTIEDSKHFIEGTMKQFCNNNGFQAGIWYKGELAGVIGLHGINWANKSTSIGYWLGETYQGKGLMTNACKAVIDYCFTELNLNRIEIRVATENLKSLAIPEKLGFQREGCLRCVEWLYDKYVDHYVYGLTKEDYNRINQHMD</sequence>
<dbReference type="InterPro" id="IPR051908">
    <property type="entry name" value="Ribosomal_N-acetyltransferase"/>
</dbReference>
<dbReference type="GO" id="GO:0008999">
    <property type="term" value="F:protein-N-terminal-alanine acetyltransferase activity"/>
    <property type="evidence" value="ECO:0007669"/>
    <property type="project" value="TreeGrafter"/>
</dbReference>
<evidence type="ECO:0000313" key="3">
    <source>
        <dbReference type="Proteomes" id="UP000272238"/>
    </source>
</evidence>
<comment type="caution">
    <text evidence="2">The sequence shown here is derived from an EMBL/GenBank/DDBJ whole genome shotgun (WGS) entry which is preliminary data.</text>
</comment>
<feature type="domain" description="N-acetyltransferase" evidence="1">
    <location>
        <begin position="10"/>
        <end position="176"/>
    </location>
</feature>
<dbReference type="PANTHER" id="PTHR43441:SF12">
    <property type="entry name" value="RIBOSOMAL N-ACETYLTRANSFERASE YDAF-RELATED"/>
    <property type="match status" value="1"/>
</dbReference>
<gene>
    <name evidence="2" type="ORF">D8M03_13195</name>
</gene>
<evidence type="ECO:0000313" key="2">
    <source>
        <dbReference type="EMBL" id="RKQ14826.1"/>
    </source>
</evidence>
<dbReference type="Gene3D" id="3.40.630.30">
    <property type="match status" value="1"/>
</dbReference>
<dbReference type="OrthoDB" id="9784707at2"/>
<evidence type="ECO:0000259" key="1">
    <source>
        <dbReference type="PROSITE" id="PS51186"/>
    </source>
</evidence>
<protein>
    <submittedName>
        <fullName evidence="2">N-acetyltransferase</fullName>
    </submittedName>
</protein>
<dbReference type="InterPro" id="IPR016181">
    <property type="entry name" value="Acyl_CoA_acyltransferase"/>
</dbReference>
<dbReference type="AlphaFoldDB" id="A0A494YYN9"/>
<dbReference type="Proteomes" id="UP000272238">
    <property type="component" value="Unassembled WGS sequence"/>
</dbReference>
<dbReference type="PROSITE" id="PS51186">
    <property type="entry name" value="GNAT"/>
    <property type="match status" value="1"/>
</dbReference>
<dbReference type="Pfam" id="PF13302">
    <property type="entry name" value="Acetyltransf_3"/>
    <property type="match status" value="1"/>
</dbReference>